<evidence type="ECO:0000256" key="1">
    <source>
        <dbReference type="SAM" id="MobiDB-lite"/>
    </source>
</evidence>
<feature type="compositionally biased region" description="Acidic residues" evidence="1">
    <location>
        <begin position="1"/>
        <end position="32"/>
    </location>
</feature>
<comment type="caution">
    <text evidence="3">The sequence shown here is derived from an EMBL/GenBank/DDBJ whole genome shotgun (WGS) entry which is preliminary data.</text>
</comment>
<proteinExistence type="predicted"/>
<accession>A0ABR1CCD0</accession>
<dbReference type="EMBL" id="JAVFWL010000002">
    <property type="protein sequence ID" value="KAK6735372.1"/>
    <property type="molecule type" value="Genomic_DNA"/>
</dbReference>
<name>A0ABR1CCD0_NECAM</name>
<evidence type="ECO:0000259" key="2">
    <source>
        <dbReference type="Pfam" id="PF13843"/>
    </source>
</evidence>
<dbReference type="Proteomes" id="UP001303046">
    <property type="component" value="Unassembled WGS sequence"/>
</dbReference>
<keyword evidence="4" id="KW-1185">Reference proteome</keyword>
<feature type="compositionally biased region" description="Basic and acidic residues" evidence="1">
    <location>
        <begin position="34"/>
        <end position="47"/>
    </location>
</feature>
<evidence type="ECO:0000313" key="4">
    <source>
        <dbReference type="Proteomes" id="UP001303046"/>
    </source>
</evidence>
<reference evidence="3 4" key="1">
    <citation type="submission" date="2023-08" db="EMBL/GenBank/DDBJ databases">
        <title>A Necator americanus chromosomal reference genome.</title>
        <authorList>
            <person name="Ilik V."/>
            <person name="Petrzelkova K.J."/>
            <person name="Pardy F."/>
            <person name="Fuh T."/>
            <person name="Niatou-Singa F.S."/>
            <person name="Gouil Q."/>
            <person name="Baker L."/>
            <person name="Ritchie M.E."/>
            <person name="Jex A.R."/>
            <person name="Gazzola D."/>
            <person name="Li H."/>
            <person name="Toshio Fujiwara R."/>
            <person name="Zhan B."/>
            <person name="Aroian R.V."/>
            <person name="Pafco B."/>
            <person name="Schwarz E.M."/>
        </authorList>
    </citation>
    <scope>NUCLEOTIDE SEQUENCE [LARGE SCALE GENOMIC DNA]</scope>
    <source>
        <strain evidence="3 4">Aroian</strain>
        <tissue evidence="3">Whole animal</tissue>
    </source>
</reference>
<feature type="region of interest" description="Disordered" evidence="1">
    <location>
        <begin position="1"/>
        <end position="60"/>
    </location>
</feature>
<gene>
    <name evidence="3" type="primary">Necator_chrII.g6321</name>
    <name evidence="3" type="ORF">RB195_018528</name>
</gene>
<dbReference type="PANTHER" id="PTHR46599">
    <property type="entry name" value="PIGGYBAC TRANSPOSABLE ELEMENT-DERIVED PROTEIN 4"/>
    <property type="match status" value="1"/>
</dbReference>
<dbReference type="Pfam" id="PF13843">
    <property type="entry name" value="DDE_Tnp_1_7"/>
    <property type="match status" value="1"/>
</dbReference>
<organism evidence="3 4">
    <name type="scientific">Necator americanus</name>
    <name type="common">Human hookworm</name>
    <dbReference type="NCBI Taxonomy" id="51031"/>
    <lineage>
        <taxon>Eukaryota</taxon>
        <taxon>Metazoa</taxon>
        <taxon>Ecdysozoa</taxon>
        <taxon>Nematoda</taxon>
        <taxon>Chromadorea</taxon>
        <taxon>Rhabditida</taxon>
        <taxon>Rhabditina</taxon>
        <taxon>Rhabditomorpha</taxon>
        <taxon>Strongyloidea</taxon>
        <taxon>Ancylostomatidae</taxon>
        <taxon>Bunostominae</taxon>
        <taxon>Necator</taxon>
    </lineage>
</organism>
<dbReference type="PANTHER" id="PTHR46599:SF3">
    <property type="entry name" value="PIGGYBAC TRANSPOSABLE ELEMENT-DERIVED PROTEIN 4"/>
    <property type="match status" value="1"/>
</dbReference>
<protein>
    <recommendedName>
        <fullName evidence="2">PiggyBac transposable element-derived protein domain-containing protein</fullName>
    </recommendedName>
</protein>
<evidence type="ECO:0000313" key="3">
    <source>
        <dbReference type="EMBL" id="KAK6735372.1"/>
    </source>
</evidence>
<feature type="domain" description="PiggyBac transposable element-derived protein" evidence="2">
    <location>
        <begin position="63"/>
        <end position="150"/>
    </location>
</feature>
<dbReference type="InterPro" id="IPR029526">
    <property type="entry name" value="PGBD"/>
</dbReference>
<sequence length="150" mass="17581">MSVLDVDIDESRDDLLLDSDSEVPDDDDDGEAENTWKDDAQKHDRYTFSEPFGVNPEMPRCPSDNLRNYWSLKPRNLPRNGHSIAGDFMTRDRFEEIQRHLHFVDNAAADKTNKLYKLRPIPDYLNNRFPAMYRPEKELCFDESVVPFRG</sequence>